<keyword evidence="7" id="KW-0408">Iron</keyword>
<dbReference type="EMBL" id="CP074694">
    <property type="protein sequence ID" value="QVL30996.1"/>
    <property type="molecule type" value="Genomic_DNA"/>
</dbReference>
<feature type="domain" description="HhH-GPD" evidence="11">
    <location>
        <begin position="56"/>
        <end position="212"/>
    </location>
</feature>
<dbReference type="Pfam" id="PF00730">
    <property type="entry name" value="HhH-GPD"/>
    <property type="match status" value="1"/>
</dbReference>
<dbReference type="PANTHER" id="PTHR10359:SF18">
    <property type="entry name" value="ENDONUCLEASE III"/>
    <property type="match status" value="1"/>
</dbReference>
<keyword evidence="8" id="KW-0411">Iron-sulfur</keyword>
<dbReference type="SUPFAM" id="SSF48150">
    <property type="entry name" value="DNA-glycosylase"/>
    <property type="match status" value="1"/>
</dbReference>
<dbReference type="SMART" id="SM00478">
    <property type="entry name" value="ENDO3c"/>
    <property type="match status" value="1"/>
</dbReference>
<evidence type="ECO:0000256" key="7">
    <source>
        <dbReference type="ARBA" id="ARBA00023004"/>
    </source>
</evidence>
<gene>
    <name evidence="12" type="ORF">KIH39_19380</name>
</gene>
<evidence type="ECO:0000256" key="5">
    <source>
        <dbReference type="ARBA" id="ARBA00022763"/>
    </source>
</evidence>
<accession>A0A8E6B4J6</accession>
<dbReference type="InterPro" id="IPR011257">
    <property type="entry name" value="DNA_glycosylase"/>
</dbReference>
<dbReference type="InterPro" id="IPR023170">
    <property type="entry name" value="HhH_base_excis_C"/>
</dbReference>
<dbReference type="InterPro" id="IPR003265">
    <property type="entry name" value="HhH-GPD_domain"/>
</dbReference>
<organism evidence="12 13">
    <name type="scientific">Telmatocola sphagniphila</name>
    <dbReference type="NCBI Taxonomy" id="1123043"/>
    <lineage>
        <taxon>Bacteria</taxon>
        <taxon>Pseudomonadati</taxon>
        <taxon>Planctomycetota</taxon>
        <taxon>Planctomycetia</taxon>
        <taxon>Gemmatales</taxon>
        <taxon>Gemmataceae</taxon>
    </lineage>
</organism>
<dbReference type="InterPro" id="IPR004035">
    <property type="entry name" value="Endouclease-III_FeS-bd_BS"/>
</dbReference>
<evidence type="ECO:0000256" key="4">
    <source>
        <dbReference type="ARBA" id="ARBA00022723"/>
    </source>
</evidence>
<reference evidence="12" key="1">
    <citation type="submission" date="2021-05" db="EMBL/GenBank/DDBJ databases">
        <title>Complete genome sequence of the cellulolytic planctomycete Telmatocola sphagniphila SP2T and characterization of the first cellulase from planctomycetes.</title>
        <authorList>
            <person name="Rakitin A.L."/>
            <person name="Beletsky A.V."/>
            <person name="Naumoff D.G."/>
            <person name="Kulichevskaya I.S."/>
            <person name="Mardanov A.V."/>
            <person name="Ravin N.V."/>
            <person name="Dedysh S.N."/>
        </authorList>
    </citation>
    <scope>NUCLEOTIDE SEQUENCE</scope>
    <source>
        <strain evidence="12">SP2T</strain>
    </source>
</reference>
<dbReference type="PROSITE" id="PS00764">
    <property type="entry name" value="ENDONUCLEASE_III_1"/>
    <property type="match status" value="1"/>
</dbReference>
<dbReference type="Gene3D" id="1.10.1670.10">
    <property type="entry name" value="Helix-hairpin-Helix base-excision DNA repair enzymes (C-terminal)"/>
    <property type="match status" value="1"/>
</dbReference>
<comment type="cofactor">
    <cofactor evidence="1">
        <name>[4Fe-4S] cluster</name>
        <dbReference type="ChEBI" id="CHEBI:49883"/>
    </cofactor>
</comment>
<keyword evidence="4" id="KW-0479">Metal-binding</keyword>
<evidence type="ECO:0000256" key="8">
    <source>
        <dbReference type="ARBA" id="ARBA00023014"/>
    </source>
</evidence>
<keyword evidence="6" id="KW-0378">Hydrolase</keyword>
<keyword evidence="3" id="KW-0004">4Fe-4S</keyword>
<dbReference type="GO" id="GO:0046872">
    <property type="term" value="F:metal ion binding"/>
    <property type="evidence" value="ECO:0007669"/>
    <property type="project" value="UniProtKB-KW"/>
</dbReference>
<dbReference type="GO" id="GO:0006285">
    <property type="term" value="P:base-excision repair, AP site formation"/>
    <property type="evidence" value="ECO:0007669"/>
    <property type="project" value="TreeGrafter"/>
</dbReference>
<keyword evidence="10" id="KW-0326">Glycosidase</keyword>
<dbReference type="KEGG" id="tsph:KIH39_19380"/>
<protein>
    <recommendedName>
        <fullName evidence="11">HhH-GPD domain-containing protein</fullName>
    </recommendedName>
</protein>
<dbReference type="Proteomes" id="UP000676194">
    <property type="component" value="Chromosome"/>
</dbReference>
<keyword evidence="9" id="KW-0234">DNA repair</keyword>
<dbReference type="GO" id="GO:0019104">
    <property type="term" value="F:DNA N-glycosylase activity"/>
    <property type="evidence" value="ECO:0007669"/>
    <property type="project" value="TreeGrafter"/>
</dbReference>
<proteinExistence type="inferred from homology"/>
<dbReference type="GO" id="GO:0051539">
    <property type="term" value="F:4 iron, 4 sulfur cluster binding"/>
    <property type="evidence" value="ECO:0007669"/>
    <property type="project" value="UniProtKB-KW"/>
</dbReference>
<evidence type="ECO:0000256" key="2">
    <source>
        <dbReference type="ARBA" id="ARBA00008343"/>
    </source>
</evidence>
<keyword evidence="13" id="KW-1185">Reference proteome</keyword>
<dbReference type="RefSeq" id="WP_213494878.1">
    <property type="nucleotide sequence ID" value="NZ_CP074694.1"/>
</dbReference>
<dbReference type="Gene3D" id="1.10.340.30">
    <property type="entry name" value="Hypothetical protein, domain 2"/>
    <property type="match status" value="1"/>
</dbReference>
<dbReference type="CDD" id="cd00056">
    <property type="entry name" value="ENDO3c"/>
    <property type="match status" value="1"/>
</dbReference>
<sequence>MTRNLTQVLLKLKCRRYQSVWTSKLKIVGKLLFEEYGLPRLGNFRDPLREIFYILLSAKTTDAQYRKTFKNLSNRFSTLEDLSRASISEIKDCIVSGGLATKRATQIKRTAKKIISIGKKPAKILRSMDPEIAFSTIAALPGMGPKSALCVLMYSFKLDAFPVDVNVQRIAERMGIISPNLKHYQAQRKLALVVPEGMSTVLHVGMVVHGRKVCLPRNPKCNHCKIRTMCRFGKEHEAKEHSSVRRR</sequence>
<evidence type="ECO:0000256" key="3">
    <source>
        <dbReference type="ARBA" id="ARBA00022485"/>
    </source>
</evidence>
<evidence type="ECO:0000256" key="1">
    <source>
        <dbReference type="ARBA" id="ARBA00001966"/>
    </source>
</evidence>
<evidence type="ECO:0000259" key="11">
    <source>
        <dbReference type="SMART" id="SM00478"/>
    </source>
</evidence>
<evidence type="ECO:0000256" key="6">
    <source>
        <dbReference type="ARBA" id="ARBA00022801"/>
    </source>
</evidence>
<evidence type="ECO:0000313" key="13">
    <source>
        <dbReference type="Proteomes" id="UP000676194"/>
    </source>
</evidence>
<evidence type="ECO:0000256" key="9">
    <source>
        <dbReference type="ARBA" id="ARBA00023204"/>
    </source>
</evidence>
<name>A0A8E6B4J6_9BACT</name>
<evidence type="ECO:0000256" key="10">
    <source>
        <dbReference type="ARBA" id="ARBA00023295"/>
    </source>
</evidence>
<dbReference type="AlphaFoldDB" id="A0A8E6B4J6"/>
<evidence type="ECO:0000313" key="12">
    <source>
        <dbReference type="EMBL" id="QVL30996.1"/>
    </source>
</evidence>
<comment type="similarity">
    <text evidence="2">Belongs to the Nth/MutY family.</text>
</comment>
<keyword evidence="5" id="KW-0227">DNA damage</keyword>
<dbReference type="PANTHER" id="PTHR10359">
    <property type="entry name" value="A/G-SPECIFIC ADENINE GLYCOSYLASE/ENDONUCLEASE III"/>
    <property type="match status" value="1"/>
</dbReference>
<dbReference type="PIRSF" id="PIRSF001435">
    <property type="entry name" value="Nth"/>
    <property type="match status" value="1"/>
</dbReference>